<dbReference type="InterPro" id="IPR038611">
    <property type="entry name" value="Arr_sf"/>
</dbReference>
<dbReference type="InterPro" id="IPR021975">
    <property type="entry name" value="Rifampin_Arr"/>
</dbReference>
<evidence type="ECO:0000313" key="3">
    <source>
        <dbReference type="Proteomes" id="UP000599109"/>
    </source>
</evidence>
<dbReference type="Gene3D" id="3.20.170.40">
    <property type="entry name" value="Rifampin ADP-ribosyltransferase domain"/>
    <property type="match status" value="1"/>
</dbReference>
<dbReference type="EMBL" id="JAEQNE010000001">
    <property type="protein sequence ID" value="MBL0390234.1"/>
    <property type="molecule type" value="Genomic_DNA"/>
</dbReference>
<dbReference type="AlphaFoldDB" id="A0A936YUV8"/>
<sequence>MTEDTRWTPVTFENCHAIAGPFYHGTAAVLQPGDLLRPGFESNYQKGRISNHIYFTSVVASLAAQVAAALAGIEGRGHVYLVQPTGPFEDDPNVTNKRFPGNPTKSYRSRHALRIIREVEEWEEHSQDVIKRMLDGIAALRAQGRDLIED</sequence>
<organism evidence="2 3">
    <name type="scientific">Ramlibacter monticola</name>
    <dbReference type="NCBI Taxonomy" id="1926872"/>
    <lineage>
        <taxon>Bacteria</taxon>
        <taxon>Pseudomonadati</taxon>
        <taxon>Pseudomonadota</taxon>
        <taxon>Betaproteobacteria</taxon>
        <taxon>Burkholderiales</taxon>
        <taxon>Comamonadaceae</taxon>
        <taxon>Ramlibacter</taxon>
    </lineage>
</organism>
<evidence type="ECO:0000259" key="1">
    <source>
        <dbReference type="Pfam" id="PF12120"/>
    </source>
</evidence>
<proteinExistence type="predicted"/>
<feature type="domain" description="Rifampin ADP-ribosyltransferase" evidence="1">
    <location>
        <begin position="22"/>
        <end position="122"/>
    </location>
</feature>
<protein>
    <submittedName>
        <fullName evidence="2">NAD(+)--rifampin ADP-ribosyltransferase</fullName>
    </submittedName>
</protein>
<dbReference type="Proteomes" id="UP000599109">
    <property type="component" value="Unassembled WGS sequence"/>
</dbReference>
<keyword evidence="3" id="KW-1185">Reference proteome</keyword>
<gene>
    <name evidence="2" type="primary">arr</name>
    <name evidence="2" type="ORF">JJ685_03685</name>
</gene>
<accession>A0A936YUV8</accession>
<name>A0A936YUV8_9BURK</name>
<evidence type="ECO:0000313" key="2">
    <source>
        <dbReference type="EMBL" id="MBL0390234.1"/>
    </source>
</evidence>
<dbReference type="Pfam" id="PF12120">
    <property type="entry name" value="Arr-ms"/>
    <property type="match status" value="1"/>
</dbReference>
<reference evidence="2 3" key="1">
    <citation type="journal article" date="2017" name="Int. J. Syst. Evol. Microbiol.">
        <title>Ramlibacter monticola sp. nov., isolated from forest soil.</title>
        <authorList>
            <person name="Chaudhary D.K."/>
            <person name="Kim J."/>
        </authorList>
    </citation>
    <scope>NUCLEOTIDE SEQUENCE [LARGE SCALE GENOMIC DNA]</scope>
    <source>
        <strain evidence="2 3">KACC 19175</strain>
    </source>
</reference>
<dbReference type="NCBIfam" id="NF033144">
    <property type="entry name" value="rifampin_ARR"/>
    <property type="match status" value="1"/>
</dbReference>
<dbReference type="RefSeq" id="WP_201672800.1">
    <property type="nucleotide sequence ID" value="NZ_JAEQNE010000001.1"/>
</dbReference>
<comment type="caution">
    <text evidence="2">The sequence shown here is derived from an EMBL/GenBank/DDBJ whole genome shotgun (WGS) entry which is preliminary data.</text>
</comment>